<dbReference type="SUPFAM" id="SSF52540">
    <property type="entry name" value="P-loop containing nucleoside triphosphate hydrolases"/>
    <property type="match status" value="1"/>
</dbReference>
<dbReference type="Pfam" id="PF00004">
    <property type="entry name" value="AAA"/>
    <property type="match status" value="1"/>
</dbReference>
<evidence type="ECO:0000313" key="4">
    <source>
        <dbReference type="Proteomes" id="UP001295740"/>
    </source>
</evidence>
<dbReference type="GO" id="GO:0016887">
    <property type="term" value="F:ATP hydrolysis activity"/>
    <property type="evidence" value="ECO:0007669"/>
    <property type="project" value="InterPro"/>
</dbReference>
<dbReference type="InterPro" id="IPR027417">
    <property type="entry name" value="P-loop_NTPase"/>
</dbReference>
<dbReference type="InterPro" id="IPR003593">
    <property type="entry name" value="AAA+_ATPase"/>
</dbReference>
<dbReference type="Pfam" id="PF22942">
    <property type="entry name" value="DUF7025"/>
    <property type="match status" value="1"/>
</dbReference>
<dbReference type="SMART" id="SM00382">
    <property type="entry name" value="AAA"/>
    <property type="match status" value="1"/>
</dbReference>
<gene>
    <name evidence="3" type="ORF">KHLLAP_LOCUS8211</name>
</gene>
<comment type="caution">
    <text evidence="3">The sequence shown here is derived from an EMBL/GenBank/DDBJ whole genome shotgun (WGS) entry which is preliminary data.</text>
</comment>
<dbReference type="Gene3D" id="3.40.50.300">
    <property type="entry name" value="P-loop containing nucleotide triphosphate hydrolases"/>
    <property type="match status" value="1"/>
</dbReference>
<dbReference type="InterPro" id="IPR056599">
    <property type="entry name" value="AAA_lid_fung"/>
</dbReference>
<evidence type="ECO:0000259" key="2">
    <source>
        <dbReference type="SMART" id="SM00382"/>
    </source>
</evidence>
<feature type="domain" description="AAA+ ATPase" evidence="2">
    <location>
        <begin position="390"/>
        <end position="517"/>
    </location>
</feature>
<dbReference type="Pfam" id="PF23232">
    <property type="entry name" value="AAA_lid_13"/>
    <property type="match status" value="1"/>
</dbReference>
<evidence type="ECO:0000256" key="1">
    <source>
        <dbReference type="SAM" id="MobiDB-lite"/>
    </source>
</evidence>
<feature type="compositionally biased region" description="Basic and acidic residues" evidence="1">
    <location>
        <begin position="651"/>
        <end position="667"/>
    </location>
</feature>
<feature type="compositionally biased region" description="Polar residues" evidence="1">
    <location>
        <begin position="683"/>
        <end position="705"/>
    </location>
</feature>
<sequence>MSGSPRQEKYIAIDIMEQRQREELNNRITHLRLLEDFITTDLAYYLDLQTQIVNKTIETISFEDLWYLFRPGDVVYARNQGHEQLYKVHSLTGGQLRRRNHTRDEMKDRRNVTRPVPLDGVVYTAVEESGSGTWSPFMIDCFTMGFDGVLVGPIDTHRQIKHYSRRCKITDLPIYPLRFHKQEWEVTAKLEARGRAFISCYGHKSYSGITITRTKQGPQEEHFQGDIYIDLREYYLRYSLERPHFGTLQKAAPDVTEVDEGKDGRRFFDHEVDEKITKNFICSHYSTMEPTLSNRGAAVQDSPEVVQILGHQVPAYLFRHRKYVHVYVENVKDIDDAEDTGWEDLVIPDGHRNLLVSLVENHTKGGVTDLYTDNASEDASQIDIVRGKGRGLVILLHGPPGSGKTSTAETVAAYTRRPLYAVTCGDLGLSPREIEHSLREHTDRAHRWGCVLLLDEADVFLTRRDWRDMSRNALVSVFLRQLEYYAGILFLTTNRVGVIDEAFKSRIHVSLRYPRLRLQETQQLWEKTLARIERDNKRTKVQIKFDRGALLAFAKKHYNQHEETETTWNGRQIRNAFQTAIALGQYDRQKALREAKMTSEDAEKTGQKKGMMMRLTTANFRDIAKAAREFEDHLTNVRGLDHYLARENQWRDDMHDPEAPEVKKDYGRSLAPRSSHGRPSDYLSPQSSTMNRPRKMTASSSSSKKQVAEESDQDEEDIFEEDLSDD</sequence>
<dbReference type="Proteomes" id="UP001295740">
    <property type="component" value="Unassembled WGS sequence"/>
</dbReference>
<dbReference type="InterPro" id="IPR054289">
    <property type="entry name" value="DUF7025"/>
</dbReference>
<proteinExistence type="predicted"/>
<feature type="region of interest" description="Disordered" evidence="1">
    <location>
        <begin position="651"/>
        <end position="726"/>
    </location>
</feature>
<protein>
    <submittedName>
        <fullName evidence="3">Uu.00g089290.m01.CDS01</fullName>
    </submittedName>
</protein>
<dbReference type="PANTHER" id="PTHR46411">
    <property type="entry name" value="FAMILY ATPASE, PUTATIVE-RELATED"/>
    <property type="match status" value="1"/>
</dbReference>
<accession>A0AAI8YKA7</accession>
<name>A0AAI8YKA7_9PEZI</name>
<dbReference type="EMBL" id="CAUWAG010000010">
    <property type="protein sequence ID" value="CAJ2507743.1"/>
    <property type="molecule type" value="Genomic_DNA"/>
</dbReference>
<evidence type="ECO:0000313" key="3">
    <source>
        <dbReference type="EMBL" id="CAJ2507743.1"/>
    </source>
</evidence>
<keyword evidence="4" id="KW-1185">Reference proteome</keyword>
<organism evidence="3 4">
    <name type="scientific">Anthostomella pinea</name>
    <dbReference type="NCBI Taxonomy" id="933095"/>
    <lineage>
        <taxon>Eukaryota</taxon>
        <taxon>Fungi</taxon>
        <taxon>Dikarya</taxon>
        <taxon>Ascomycota</taxon>
        <taxon>Pezizomycotina</taxon>
        <taxon>Sordariomycetes</taxon>
        <taxon>Xylariomycetidae</taxon>
        <taxon>Xylariales</taxon>
        <taxon>Xylariaceae</taxon>
        <taxon>Anthostomella</taxon>
    </lineage>
</organism>
<dbReference type="CDD" id="cd19481">
    <property type="entry name" value="RecA-like_protease"/>
    <property type="match status" value="1"/>
</dbReference>
<dbReference type="PANTHER" id="PTHR46411:SF2">
    <property type="entry name" value="AAA+ ATPASE DOMAIN-CONTAINING PROTEIN"/>
    <property type="match status" value="1"/>
</dbReference>
<dbReference type="GO" id="GO:0005524">
    <property type="term" value="F:ATP binding"/>
    <property type="evidence" value="ECO:0007669"/>
    <property type="project" value="InterPro"/>
</dbReference>
<feature type="compositionally biased region" description="Acidic residues" evidence="1">
    <location>
        <begin position="709"/>
        <end position="726"/>
    </location>
</feature>
<reference evidence="3" key="1">
    <citation type="submission" date="2023-10" db="EMBL/GenBank/DDBJ databases">
        <authorList>
            <person name="Hackl T."/>
        </authorList>
    </citation>
    <scope>NUCLEOTIDE SEQUENCE</scope>
</reference>
<dbReference type="AlphaFoldDB" id="A0AAI8YKA7"/>
<dbReference type="InterPro" id="IPR003959">
    <property type="entry name" value="ATPase_AAA_core"/>
</dbReference>